<gene>
    <name evidence="1" type="ORF">NQ176_g8882</name>
</gene>
<proteinExistence type="predicted"/>
<reference evidence="1" key="1">
    <citation type="submission" date="2022-08" db="EMBL/GenBank/DDBJ databases">
        <title>Genome Sequence of Lecanicillium fungicola.</title>
        <authorList>
            <person name="Buettner E."/>
        </authorList>
    </citation>
    <scope>NUCLEOTIDE SEQUENCE</scope>
    <source>
        <strain evidence="1">Babe33</strain>
    </source>
</reference>
<organism evidence="1 2">
    <name type="scientific">Zarea fungicola</name>
    <dbReference type="NCBI Taxonomy" id="93591"/>
    <lineage>
        <taxon>Eukaryota</taxon>
        <taxon>Fungi</taxon>
        <taxon>Dikarya</taxon>
        <taxon>Ascomycota</taxon>
        <taxon>Pezizomycotina</taxon>
        <taxon>Sordariomycetes</taxon>
        <taxon>Hypocreomycetidae</taxon>
        <taxon>Hypocreales</taxon>
        <taxon>Cordycipitaceae</taxon>
        <taxon>Zarea</taxon>
    </lineage>
</organism>
<name>A0ACC1MRZ3_9HYPO</name>
<dbReference type="EMBL" id="JANJQO010001844">
    <property type="protein sequence ID" value="KAJ2969024.1"/>
    <property type="molecule type" value="Genomic_DNA"/>
</dbReference>
<evidence type="ECO:0000313" key="2">
    <source>
        <dbReference type="Proteomes" id="UP001143910"/>
    </source>
</evidence>
<dbReference type="Proteomes" id="UP001143910">
    <property type="component" value="Unassembled WGS sequence"/>
</dbReference>
<evidence type="ECO:0000313" key="1">
    <source>
        <dbReference type="EMBL" id="KAJ2969024.1"/>
    </source>
</evidence>
<protein>
    <submittedName>
        <fullName evidence="1">Uncharacterized protein</fullName>
    </submittedName>
</protein>
<keyword evidence="2" id="KW-1185">Reference proteome</keyword>
<sequence>MQTGQMQRPRSAGHPKELPPCRGPKLRAFRHHNSPIEWLGRLDAGTASPLEDSDSGRQGYVFKVRIESKLYALKVFKFYNAEDTRWSWEEYVSGEDPKRLAELHLDPFYAECRAYGRINMAKSQGKIKRDIAIPCYGFIYLDDRYRRQLHEYGVDLDENRLDSDSYTNSSPTPGARRATTSRPIRSIVKKLASSDPGITYKTIENIRKDIQELNRLQVYNTDIRRDNFCDGKLVDFGSSMTEPHCMIRPENGDLSEQSQNGDMARLEEIADNAGILCQE</sequence>
<accession>A0ACC1MRZ3</accession>
<comment type="caution">
    <text evidence="1">The sequence shown here is derived from an EMBL/GenBank/DDBJ whole genome shotgun (WGS) entry which is preliminary data.</text>
</comment>